<dbReference type="Gene3D" id="3.40.630.30">
    <property type="match status" value="1"/>
</dbReference>
<gene>
    <name evidence="3" type="ORF">F1654_10785</name>
</gene>
<dbReference type="EMBL" id="VWOJ01000003">
    <property type="protein sequence ID" value="KAA5802307.1"/>
    <property type="molecule type" value="Genomic_DNA"/>
</dbReference>
<evidence type="ECO:0000313" key="3">
    <source>
        <dbReference type="EMBL" id="KAA5802307.1"/>
    </source>
</evidence>
<evidence type="ECO:0000259" key="1">
    <source>
        <dbReference type="PROSITE" id="PS51186"/>
    </source>
</evidence>
<evidence type="ECO:0000259" key="2">
    <source>
        <dbReference type="PROSITE" id="PS51729"/>
    </source>
</evidence>
<evidence type="ECO:0000313" key="4">
    <source>
        <dbReference type="Proteomes" id="UP000325122"/>
    </source>
</evidence>
<reference evidence="3 4" key="1">
    <citation type="submission" date="2019-09" db="EMBL/GenBank/DDBJ databases">
        <authorList>
            <person name="Kevbrin V."/>
            <person name="Grouzdev D.S."/>
        </authorList>
    </citation>
    <scope>NUCLEOTIDE SEQUENCE [LARGE SCALE GENOMIC DNA]</scope>
    <source>
        <strain evidence="3 4">G-192</strain>
    </source>
</reference>
<dbReference type="RefSeq" id="WP_150023557.1">
    <property type="nucleotide sequence ID" value="NZ_VWOJ01000003.1"/>
</dbReference>
<proteinExistence type="predicted"/>
<dbReference type="InterPro" id="IPR000182">
    <property type="entry name" value="GNAT_dom"/>
</dbReference>
<dbReference type="SUPFAM" id="SSF55729">
    <property type="entry name" value="Acyl-CoA N-acyltransferases (Nat)"/>
    <property type="match status" value="1"/>
</dbReference>
<name>A0A5M6ZEX7_9PROT</name>
<sequence length="103" mass="11356">MTEPAFEIVEERSGSKGRYAARAQGKPDAELTFSIMNEHTIIIDHTGVPDEWRGMGVGKALVERAVLDARARGVRIVPLCPFAKAQIDRNPDWQDVLGGRPKS</sequence>
<dbReference type="PROSITE" id="PS51729">
    <property type="entry name" value="GNAT_YJDJ"/>
    <property type="match status" value="1"/>
</dbReference>
<dbReference type="PANTHER" id="PTHR31435:SF10">
    <property type="entry name" value="BSR4717 PROTEIN"/>
    <property type="match status" value="1"/>
</dbReference>
<protein>
    <submittedName>
        <fullName evidence="3">N-acetyltransferase</fullName>
    </submittedName>
</protein>
<dbReference type="PROSITE" id="PS51186">
    <property type="entry name" value="GNAT"/>
    <property type="match status" value="1"/>
</dbReference>
<accession>A0A5M6ZEX7</accession>
<organism evidence="3 4">
    <name type="scientific">Alkalicaulis satelles</name>
    <dbReference type="NCBI Taxonomy" id="2609175"/>
    <lineage>
        <taxon>Bacteria</taxon>
        <taxon>Pseudomonadati</taxon>
        <taxon>Pseudomonadota</taxon>
        <taxon>Alphaproteobacteria</taxon>
        <taxon>Maricaulales</taxon>
        <taxon>Maricaulaceae</taxon>
        <taxon>Alkalicaulis</taxon>
    </lineage>
</organism>
<dbReference type="PANTHER" id="PTHR31435">
    <property type="entry name" value="PROTEIN NATD1"/>
    <property type="match status" value="1"/>
</dbReference>
<dbReference type="InterPro" id="IPR016181">
    <property type="entry name" value="Acyl_CoA_acyltransferase"/>
</dbReference>
<comment type="caution">
    <text evidence="3">The sequence shown here is derived from an EMBL/GenBank/DDBJ whole genome shotgun (WGS) entry which is preliminary data.</text>
</comment>
<keyword evidence="4" id="KW-1185">Reference proteome</keyword>
<feature type="domain" description="N-acetyltransferase" evidence="1">
    <location>
        <begin position="1"/>
        <end position="103"/>
    </location>
</feature>
<dbReference type="GO" id="GO:0016747">
    <property type="term" value="F:acyltransferase activity, transferring groups other than amino-acyl groups"/>
    <property type="evidence" value="ECO:0007669"/>
    <property type="project" value="InterPro"/>
</dbReference>
<dbReference type="AlphaFoldDB" id="A0A5M6ZEX7"/>
<dbReference type="Pfam" id="PF14542">
    <property type="entry name" value="Acetyltransf_CG"/>
    <property type="match status" value="1"/>
</dbReference>
<keyword evidence="3" id="KW-0808">Transferase</keyword>
<feature type="domain" description="N-acetyltransferase" evidence="2">
    <location>
        <begin position="11"/>
        <end position="98"/>
    </location>
</feature>
<dbReference type="InterPro" id="IPR045057">
    <property type="entry name" value="Gcn5-rel_NAT"/>
</dbReference>
<dbReference type="CDD" id="cd04301">
    <property type="entry name" value="NAT_SF"/>
    <property type="match status" value="1"/>
</dbReference>
<dbReference type="InterPro" id="IPR031165">
    <property type="entry name" value="GNAT_YJDJ"/>
</dbReference>
<dbReference type="Proteomes" id="UP000325122">
    <property type="component" value="Unassembled WGS sequence"/>
</dbReference>